<organism evidence="3 5">
    <name type="scientific">Mesorhizobium plurifarium</name>
    <dbReference type="NCBI Taxonomy" id="69974"/>
    <lineage>
        <taxon>Bacteria</taxon>
        <taxon>Pseudomonadati</taxon>
        <taxon>Pseudomonadota</taxon>
        <taxon>Alphaproteobacteria</taxon>
        <taxon>Hyphomicrobiales</taxon>
        <taxon>Phyllobacteriaceae</taxon>
        <taxon>Mesorhizobium</taxon>
    </lineage>
</organism>
<evidence type="ECO:0000256" key="1">
    <source>
        <dbReference type="SAM" id="MobiDB-lite"/>
    </source>
</evidence>
<feature type="region of interest" description="Disordered" evidence="1">
    <location>
        <begin position="1"/>
        <end position="21"/>
    </location>
</feature>
<dbReference type="EMBL" id="CCMZ01000056">
    <property type="protein sequence ID" value="CDX25763.1"/>
    <property type="molecule type" value="Genomic_DNA"/>
</dbReference>
<accession>A0A090EK21</accession>
<evidence type="ECO:0000313" key="3">
    <source>
        <dbReference type="EMBL" id="CDX28901.1"/>
    </source>
</evidence>
<evidence type="ECO:0000313" key="5">
    <source>
        <dbReference type="Proteomes" id="UP000046373"/>
    </source>
</evidence>
<dbReference type="Proteomes" id="UP000045285">
    <property type="component" value="Unassembled WGS sequence"/>
</dbReference>
<reference evidence="3 5" key="1">
    <citation type="submission" date="2014-08" db="EMBL/GenBank/DDBJ databases">
        <authorList>
            <person name="Moulin Lionel"/>
        </authorList>
    </citation>
    <scope>NUCLEOTIDE SEQUENCE [LARGE SCALE GENOMIC DNA]</scope>
</reference>
<sequence>MGIQSKLPVSTTPNNLANGRQGHMAGKRAIAVKDWSCAMSDEIGRVVLAINSTEGETTYVLMTIFQAAKMAQELRSPKMVPRYDM</sequence>
<dbReference type="AlphaFoldDB" id="A0A090EK21"/>
<evidence type="ECO:0000313" key="4">
    <source>
        <dbReference type="Proteomes" id="UP000045285"/>
    </source>
</evidence>
<evidence type="ECO:0000313" key="2">
    <source>
        <dbReference type="EMBL" id="CDX25763.1"/>
    </source>
</evidence>
<dbReference type="Proteomes" id="UP000046373">
    <property type="component" value="Unassembled WGS sequence"/>
</dbReference>
<keyword evidence="4" id="KW-1185">Reference proteome</keyword>
<gene>
    <name evidence="2" type="ORF">MPL3356_60080</name>
    <name evidence="3" type="ORF">MPLDJ20_120384</name>
</gene>
<dbReference type="EMBL" id="CCNB01000004">
    <property type="protein sequence ID" value="CDX28901.1"/>
    <property type="molecule type" value="Genomic_DNA"/>
</dbReference>
<protein>
    <submittedName>
        <fullName evidence="3">Uncharacterized protein</fullName>
    </submittedName>
</protein>
<name>A0A090EK21_MESPL</name>
<proteinExistence type="predicted"/>
<feature type="compositionally biased region" description="Polar residues" evidence="1">
    <location>
        <begin position="7"/>
        <end position="18"/>
    </location>
</feature>
<reference evidence="4" key="2">
    <citation type="submission" date="2014-08" db="EMBL/GenBank/DDBJ databases">
        <authorList>
            <person name="Moulin L."/>
        </authorList>
    </citation>
    <scope>NUCLEOTIDE SEQUENCE [LARGE SCALE GENOMIC DNA]</scope>
</reference>